<reference evidence="2" key="1">
    <citation type="submission" date="2014-05" db="EMBL/GenBank/DDBJ databases">
        <title>The transcriptome of the halophilic microalga Tetraselmis sp. GSL018 isolated from the Great Salt Lake, Utah.</title>
        <authorList>
            <person name="Jinkerson R.E."/>
            <person name="D'Adamo S."/>
            <person name="Posewitz M.C."/>
        </authorList>
    </citation>
    <scope>NUCLEOTIDE SEQUENCE</scope>
    <source>
        <strain evidence="2">GSL018</strain>
    </source>
</reference>
<protein>
    <submittedName>
        <fullName evidence="2">Uncharacterized protein</fullName>
    </submittedName>
</protein>
<name>A0A061RU74_9CHLO</name>
<feature type="compositionally biased region" description="Pro residues" evidence="1">
    <location>
        <begin position="58"/>
        <end position="67"/>
    </location>
</feature>
<feature type="compositionally biased region" description="Polar residues" evidence="1">
    <location>
        <begin position="206"/>
        <end position="225"/>
    </location>
</feature>
<evidence type="ECO:0000256" key="1">
    <source>
        <dbReference type="SAM" id="MobiDB-lite"/>
    </source>
</evidence>
<evidence type="ECO:0000313" key="2">
    <source>
        <dbReference type="EMBL" id="JAC76417.1"/>
    </source>
</evidence>
<dbReference type="InterPro" id="IPR038103">
    <property type="entry name" value="CDC73_C_sf"/>
</dbReference>
<proteinExistence type="predicted"/>
<feature type="compositionally biased region" description="Basic and acidic residues" evidence="1">
    <location>
        <begin position="26"/>
        <end position="36"/>
    </location>
</feature>
<feature type="compositionally biased region" description="Basic and acidic residues" evidence="1">
    <location>
        <begin position="1"/>
        <end position="12"/>
    </location>
</feature>
<feature type="compositionally biased region" description="Pro residues" evidence="1">
    <location>
        <begin position="195"/>
        <end position="204"/>
    </location>
</feature>
<accession>A0A061RU74</accession>
<dbReference type="EMBL" id="GBEZ01009155">
    <property type="protein sequence ID" value="JAC76417.1"/>
    <property type="molecule type" value="Transcribed_RNA"/>
</dbReference>
<feature type="region of interest" description="Disordered" evidence="1">
    <location>
        <begin position="189"/>
        <end position="225"/>
    </location>
</feature>
<sequence>MQHSAMAKDIDKLGINPYGLQQPSRQRQERAEERRPVPKVPPGFEPSGSGKHRAAAAAPPPPPPPPRATHGSSQRHSSSSHAAASSSRAGPKADLRRVPIVLVPAASSAKINMFNARSFLEEGAFKTAEQCKAGTHRRGLPSFAAGAFRDLALPPCWPALPTPGSLFQLAAAVPLAAFHPLCSPSLPSSRLGKPSAPPAAPDAPPTSTLSFFPRTPQATLPSPFL</sequence>
<organism evidence="2">
    <name type="scientific">Tetraselmis sp. GSL018</name>
    <dbReference type="NCBI Taxonomy" id="582737"/>
    <lineage>
        <taxon>Eukaryota</taxon>
        <taxon>Viridiplantae</taxon>
        <taxon>Chlorophyta</taxon>
        <taxon>core chlorophytes</taxon>
        <taxon>Chlorodendrophyceae</taxon>
        <taxon>Chlorodendrales</taxon>
        <taxon>Chlorodendraceae</taxon>
        <taxon>Tetraselmis</taxon>
    </lineage>
</organism>
<feature type="compositionally biased region" description="Low complexity" evidence="1">
    <location>
        <begin position="72"/>
        <end position="89"/>
    </location>
</feature>
<gene>
    <name evidence="2" type="ORF">TSPGSL018_20232</name>
</gene>
<feature type="region of interest" description="Disordered" evidence="1">
    <location>
        <begin position="1"/>
        <end position="91"/>
    </location>
</feature>
<dbReference type="Gene3D" id="3.40.50.11990">
    <property type="entry name" value="RNA polymerase II accessory factor, Cdc73 C-terminal domain"/>
    <property type="match status" value="1"/>
</dbReference>
<dbReference type="AlphaFoldDB" id="A0A061RU74"/>